<feature type="chain" id="PRO_5018712231" evidence="4">
    <location>
        <begin position="20"/>
        <end position="464"/>
    </location>
</feature>
<dbReference type="Pfam" id="PF14543">
    <property type="entry name" value="TAXi_N"/>
    <property type="match status" value="1"/>
</dbReference>
<keyword evidence="3" id="KW-0064">Aspartyl protease</keyword>
<dbReference type="InterPro" id="IPR001969">
    <property type="entry name" value="Aspartic_peptidase_AS"/>
</dbReference>
<dbReference type="EMBL" id="QPKB01000005">
    <property type="protein sequence ID" value="RWR84780.1"/>
    <property type="molecule type" value="Genomic_DNA"/>
</dbReference>
<organism evidence="6 7">
    <name type="scientific">Cinnamomum micranthum f. kanehirae</name>
    <dbReference type="NCBI Taxonomy" id="337451"/>
    <lineage>
        <taxon>Eukaryota</taxon>
        <taxon>Viridiplantae</taxon>
        <taxon>Streptophyta</taxon>
        <taxon>Embryophyta</taxon>
        <taxon>Tracheophyta</taxon>
        <taxon>Spermatophyta</taxon>
        <taxon>Magnoliopsida</taxon>
        <taxon>Magnoliidae</taxon>
        <taxon>Laurales</taxon>
        <taxon>Lauraceae</taxon>
        <taxon>Cinnamomum</taxon>
    </lineage>
</organism>
<feature type="domain" description="Peptidase A1" evidence="5">
    <location>
        <begin position="122"/>
        <end position="459"/>
    </location>
</feature>
<accession>A0A3S3MRH7</accession>
<sequence>MDLALLLSFYLLTLVSVSSLRDIGIETNAHETCTESFQGHHHLSNDSDIHFTIHHIHGPCSPVSSRNLSPSEILKHDDARVQTLNRRLTHPTIPSTLKFNKLRPEPLNIPLNSGSSAGVGNYVIKIGLGTPSKMYVMVVDTGSSFSWLQCEPCTGYCHSQIGPIFNPEESTTYESIQCDTSECSSLQDATLNSPNCSSTNVCTYVASYGDGSTSTGYLGRDKLTVGSAHTIPGFIYGCGQINNGLFGRTAGLMGLSRNKFSLLSQLSSKYGYVLSYCLPTTTSTGNLSIGWKTYDPSLYAFTRMYTDPQDPSLYLVRLIRITVDGLALPVSVSTYMRRPTIVDSGTLITRLPSAVYTALRAAFEKAMSRYERAPRFSILDTCYKGIGGNASVPEVNLVFEGGSGLKLEAWNVMYDVGDGVSCLAFAPNGWTNGVSIIGNLQQQTFRVVYDVANSRIGFAAGGCR</sequence>
<evidence type="ECO:0000313" key="6">
    <source>
        <dbReference type="EMBL" id="RWR84780.1"/>
    </source>
</evidence>
<dbReference type="PROSITE" id="PS51767">
    <property type="entry name" value="PEPTIDASE_A1"/>
    <property type="match status" value="1"/>
</dbReference>
<dbReference type="AlphaFoldDB" id="A0A3S3MRH7"/>
<dbReference type="InterPro" id="IPR001461">
    <property type="entry name" value="Aspartic_peptidase_A1"/>
</dbReference>
<reference evidence="6 7" key="1">
    <citation type="journal article" date="2019" name="Nat. Plants">
        <title>Stout camphor tree genome fills gaps in understanding of flowering plant genome evolution.</title>
        <authorList>
            <person name="Chaw S.M."/>
            <person name="Liu Y.C."/>
            <person name="Wu Y.W."/>
            <person name="Wang H.Y."/>
            <person name="Lin C.I."/>
            <person name="Wu C.S."/>
            <person name="Ke H.M."/>
            <person name="Chang L.Y."/>
            <person name="Hsu C.Y."/>
            <person name="Yang H.T."/>
            <person name="Sudianto E."/>
            <person name="Hsu M.H."/>
            <person name="Wu K.P."/>
            <person name="Wang L.N."/>
            <person name="Leebens-Mack J.H."/>
            <person name="Tsai I.J."/>
        </authorList>
    </citation>
    <scope>NUCLEOTIDE SEQUENCE [LARGE SCALE GENOMIC DNA]</scope>
    <source>
        <strain evidence="7">cv. Chaw 1501</strain>
        <tissue evidence="6">Young leaves</tissue>
    </source>
</reference>
<dbReference type="SUPFAM" id="SSF50630">
    <property type="entry name" value="Acid proteases"/>
    <property type="match status" value="1"/>
</dbReference>
<keyword evidence="3" id="KW-0645">Protease</keyword>
<gene>
    <name evidence="6" type="ORF">CKAN_01360600</name>
</gene>
<keyword evidence="7" id="KW-1185">Reference proteome</keyword>
<dbReference type="PANTHER" id="PTHR13683:SF809">
    <property type="entry name" value="PEPTIDASE A1 DOMAIN-CONTAINING PROTEIN"/>
    <property type="match status" value="1"/>
</dbReference>
<dbReference type="Pfam" id="PF14541">
    <property type="entry name" value="TAXi_C"/>
    <property type="match status" value="1"/>
</dbReference>
<dbReference type="STRING" id="337451.A0A3S3MRH7"/>
<evidence type="ECO:0000313" key="7">
    <source>
        <dbReference type="Proteomes" id="UP000283530"/>
    </source>
</evidence>
<keyword evidence="3" id="KW-0378">Hydrolase</keyword>
<dbReference type="GO" id="GO:0006508">
    <property type="term" value="P:proteolysis"/>
    <property type="evidence" value="ECO:0007669"/>
    <property type="project" value="UniProtKB-KW"/>
</dbReference>
<dbReference type="CDD" id="cd05472">
    <property type="entry name" value="cnd41_like"/>
    <property type="match status" value="1"/>
</dbReference>
<feature type="active site" evidence="2">
    <location>
        <position position="140"/>
    </location>
</feature>
<name>A0A3S3MRH7_9MAGN</name>
<dbReference type="PRINTS" id="PR00792">
    <property type="entry name" value="PEPSIN"/>
</dbReference>
<dbReference type="OrthoDB" id="2747330at2759"/>
<evidence type="ECO:0000256" key="2">
    <source>
        <dbReference type="PIRSR" id="PIRSR601461-1"/>
    </source>
</evidence>
<dbReference type="InterPro" id="IPR033121">
    <property type="entry name" value="PEPTIDASE_A1"/>
</dbReference>
<dbReference type="PROSITE" id="PS00141">
    <property type="entry name" value="ASP_PROTEASE"/>
    <property type="match status" value="1"/>
</dbReference>
<dbReference type="InterPro" id="IPR033873">
    <property type="entry name" value="CND41-like"/>
</dbReference>
<dbReference type="GO" id="GO:0004190">
    <property type="term" value="F:aspartic-type endopeptidase activity"/>
    <property type="evidence" value="ECO:0007669"/>
    <property type="project" value="UniProtKB-KW"/>
</dbReference>
<dbReference type="PANTHER" id="PTHR13683">
    <property type="entry name" value="ASPARTYL PROTEASES"/>
    <property type="match status" value="1"/>
</dbReference>
<evidence type="ECO:0000259" key="5">
    <source>
        <dbReference type="PROSITE" id="PS51767"/>
    </source>
</evidence>
<dbReference type="Gene3D" id="2.40.70.10">
    <property type="entry name" value="Acid Proteases"/>
    <property type="match status" value="2"/>
</dbReference>
<dbReference type="InterPro" id="IPR021109">
    <property type="entry name" value="Peptidase_aspartic_dom_sf"/>
</dbReference>
<feature type="active site" evidence="2">
    <location>
        <position position="343"/>
    </location>
</feature>
<comment type="caution">
    <text evidence="6">The sequence shown here is derived from an EMBL/GenBank/DDBJ whole genome shotgun (WGS) entry which is preliminary data.</text>
</comment>
<dbReference type="FunFam" id="2.40.70.10:FF:000013">
    <property type="entry name" value="Aspartyl protease AED1"/>
    <property type="match status" value="1"/>
</dbReference>
<keyword evidence="4" id="KW-0732">Signal</keyword>
<comment type="similarity">
    <text evidence="1 3">Belongs to the peptidase A1 family.</text>
</comment>
<evidence type="ECO:0000256" key="3">
    <source>
        <dbReference type="RuleBase" id="RU000454"/>
    </source>
</evidence>
<feature type="signal peptide" evidence="4">
    <location>
        <begin position="1"/>
        <end position="19"/>
    </location>
</feature>
<dbReference type="InterPro" id="IPR032799">
    <property type="entry name" value="TAXi_C"/>
</dbReference>
<dbReference type="Proteomes" id="UP000283530">
    <property type="component" value="Unassembled WGS sequence"/>
</dbReference>
<evidence type="ECO:0000256" key="4">
    <source>
        <dbReference type="SAM" id="SignalP"/>
    </source>
</evidence>
<proteinExistence type="inferred from homology"/>
<dbReference type="FunFam" id="2.40.70.10:FF:000031">
    <property type="entry name" value="Aspartyl protease AED1"/>
    <property type="match status" value="1"/>
</dbReference>
<protein>
    <submittedName>
        <fullName evidence="6">Peptidase A1</fullName>
    </submittedName>
</protein>
<evidence type="ECO:0000256" key="1">
    <source>
        <dbReference type="ARBA" id="ARBA00007447"/>
    </source>
</evidence>
<dbReference type="InterPro" id="IPR032861">
    <property type="entry name" value="TAXi_N"/>
</dbReference>